<reference evidence="14 15" key="1">
    <citation type="submission" date="2011-11" db="EMBL/GenBank/DDBJ databases">
        <title>The Genome Sequence of Dialister succinatiphilus YIT 11850.</title>
        <authorList>
            <consortium name="The Broad Institute Genome Sequencing Platform"/>
            <person name="Earl A."/>
            <person name="Ward D."/>
            <person name="Feldgarden M."/>
            <person name="Gevers D."/>
            <person name="Morotomi M."/>
            <person name="Young S.K."/>
            <person name="Zeng Q."/>
            <person name="Gargeya S."/>
            <person name="Fitzgerald M."/>
            <person name="Haas B."/>
            <person name="Abouelleil A."/>
            <person name="Alvarado L."/>
            <person name="Arachchi H.M."/>
            <person name="Berlin A."/>
            <person name="Brown A."/>
            <person name="Chapman S.B."/>
            <person name="Dunbar C."/>
            <person name="Gearin G."/>
            <person name="Goldberg J."/>
            <person name="Griggs A."/>
            <person name="Gujja S."/>
            <person name="Heiman D."/>
            <person name="Howarth C."/>
            <person name="Lui A."/>
            <person name="MacDonald P.J.P."/>
            <person name="Montmayeur A."/>
            <person name="Murphy C."/>
            <person name="Neiman D."/>
            <person name="Pearson M."/>
            <person name="Priest M."/>
            <person name="Roberts A."/>
            <person name="Saif S."/>
            <person name="Shea T."/>
            <person name="Sisk P."/>
            <person name="Stolte C."/>
            <person name="Sykes S."/>
            <person name="Wortman J."/>
            <person name="Nusbaum C."/>
            <person name="Birren B."/>
        </authorList>
    </citation>
    <scope>NUCLEOTIDE SEQUENCE [LARGE SCALE GENOMIC DNA]</scope>
    <source>
        <strain evidence="14 15">YIT 11850</strain>
    </source>
</reference>
<organism evidence="14 15">
    <name type="scientific">Dialister succinatiphilus YIT 11850</name>
    <dbReference type="NCBI Taxonomy" id="742743"/>
    <lineage>
        <taxon>Bacteria</taxon>
        <taxon>Bacillati</taxon>
        <taxon>Bacillota</taxon>
        <taxon>Negativicutes</taxon>
        <taxon>Veillonellales</taxon>
        <taxon>Veillonellaceae</taxon>
        <taxon>Dialister</taxon>
    </lineage>
</organism>
<evidence type="ECO:0000313" key="14">
    <source>
        <dbReference type="EMBL" id="EHO62596.1"/>
    </source>
</evidence>
<evidence type="ECO:0000256" key="3">
    <source>
        <dbReference type="ARBA" id="ARBA00010199"/>
    </source>
</evidence>
<evidence type="ECO:0000256" key="13">
    <source>
        <dbReference type="SAM" id="Phobius"/>
    </source>
</evidence>
<dbReference type="Proteomes" id="UP000003277">
    <property type="component" value="Unassembled WGS sequence"/>
</dbReference>
<feature type="transmembrane region" description="Helical" evidence="13">
    <location>
        <begin position="355"/>
        <end position="377"/>
    </location>
</feature>
<keyword evidence="10" id="KW-0406">Ion transport</keyword>
<dbReference type="GO" id="GO:0006811">
    <property type="term" value="P:monoatomic ion transport"/>
    <property type="evidence" value="ECO:0007669"/>
    <property type="project" value="UniProtKB-KW"/>
</dbReference>
<feature type="transmembrane region" description="Helical" evidence="13">
    <location>
        <begin position="93"/>
        <end position="115"/>
    </location>
</feature>
<dbReference type="STRING" id="742743.HMPREF9453_01461"/>
<dbReference type="PIRSF" id="PIRSF006603">
    <property type="entry name" value="DinF"/>
    <property type="match status" value="1"/>
</dbReference>
<dbReference type="InterPro" id="IPR002528">
    <property type="entry name" value="MATE_fam"/>
</dbReference>
<keyword evidence="7" id="KW-1003">Cell membrane</keyword>
<dbReference type="GO" id="GO:0005886">
    <property type="term" value="C:plasma membrane"/>
    <property type="evidence" value="ECO:0007669"/>
    <property type="project" value="UniProtKB-SubCell"/>
</dbReference>
<evidence type="ECO:0000313" key="15">
    <source>
        <dbReference type="Proteomes" id="UP000003277"/>
    </source>
</evidence>
<dbReference type="PANTHER" id="PTHR43298">
    <property type="entry name" value="MULTIDRUG RESISTANCE PROTEIN NORM-RELATED"/>
    <property type="match status" value="1"/>
</dbReference>
<comment type="caution">
    <text evidence="14">The sequence shown here is derived from an EMBL/GenBank/DDBJ whole genome shotgun (WGS) entry which is preliminary data.</text>
</comment>
<dbReference type="HOGENOM" id="CLU_012893_5_0_9"/>
<keyword evidence="15" id="KW-1185">Reference proteome</keyword>
<evidence type="ECO:0000256" key="8">
    <source>
        <dbReference type="ARBA" id="ARBA00022692"/>
    </source>
</evidence>
<feature type="transmembrane region" description="Helical" evidence="13">
    <location>
        <begin position="384"/>
        <end position="405"/>
    </location>
</feature>
<evidence type="ECO:0000256" key="12">
    <source>
        <dbReference type="ARBA" id="ARBA00031636"/>
    </source>
</evidence>
<name>H1D1H3_9FIRM</name>
<dbReference type="GO" id="GO:0042910">
    <property type="term" value="F:xenobiotic transmembrane transporter activity"/>
    <property type="evidence" value="ECO:0007669"/>
    <property type="project" value="InterPro"/>
</dbReference>
<keyword evidence="9 13" id="KW-1133">Transmembrane helix</keyword>
<keyword evidence="5" id="KW-0813">Transport</keyword>
<dbReference type="GO" id="GO:0015297">
    <property type="term" value="F:antiporter activity"/>
    <property type="evidence" value="ECO:0007669"/>
    <property type="project" value="UniProtKB-KW"/>
</dbReference>
<dbReference type="NCBIfam" id="TIGR00797">
    <property type="entry name" value="matE"/>
    <property type="match status" value="1"/>
</dbReference>
<evidence type="ECO:0000256" key="6">
    <source>
        <dbReference type="ARBA" id="ARBA00022449"/>
    </source>
</evidence>
<gene>
    <name evidence="14" type="ORF">HMPREF9453_01461</name>
</gene>
<feature type="transmembrane region" description="Helical" evidence="13">
    <location>
        <begin position="320"/>
        <end position="343"/>
    </location>
</feature>
<feature type="transmembrane region" description="Helical" evidence="13">
    <location>
        <begin position="55"/>
        <end position="81"/>
    </location>
</feature>
<feature type="transmembrane region" description="Helical" evidence="13">
    <location>
        <begin position="135"/>
        <end position="159"/>
    </location>
</feature>
<accession>H1D1H3</accession>
<evidence type="ECO:0000256" key="7">
    <source>
        <dbReference type="ARBA" id="ARBA00022475"/>
    </source>
</evidence>
<proteinExistence type="inferred from homology"/>
<protein>
    <recommendedName>
        <fullName evidence="4">Probable multidrug resistance protein NorM</fullName>
    </recommendedName>
    <alternativeName>
        <fullName evidence="12">Multidrug-efflux transporter</fullName>
    </alternativeName>
</protein>
<evidence type="ECO:0000256" key="1">
    <source>
        <dbReference type="ARBA" id="ARBA00003408"/>
    </source>
</evidence>
<dbReference type="InterPro" id="IPR048279">
    <property type="entry name" value="MdtK-like"/>
</dbReference>
<dbReference type="OrthoDB" id="9776324at2"/>
<dbReference type="PANTHER" id="PTHR43298:SF2">
    <property type="entry name" value="FMN_FAD EXPORTER YEEO-RELATED"/>
    <property type="match status" value="1"/>
</dbReference>
<dbReference type="Pfam" id="PF01554">
    <property type="entry name" value="MatE"/>
    <property type="match status" value="2"/>
</dbReference>
<keyword evidence="8 13" id="KW-0812">Transmembrane</keyword>
<comment type="similarity">
    <text evidence="3">Belongs to the multi antimicrobial extrusion (MATE) (TC 2.A.66.1) family.</text>
</comment>
<dbReference type="AlphaFoldDB" id="H1D1H3"/>
<feature type="transmembrane region" description="Helical" evidence="13">
    <location>
        <begin position="411"/>
        <end position="433"/>
    </location>
</feature>
<dbReference type="RefSeq" id="WP_008859955.1">
    <property type="nucleotide sequence ID" value="NZ_JH591188.1"/>
</dbReference>
<dbReference type="CDD" id="cd13138">
    <property type="entry name" value="MATE_yoeA_like"/>
    <property type="match status" value="1"/>
</dbReference>
<evidence type="ECO:0000256" key="9">
    <source>
        <dbReference type="ARBA" id="ARBA00022989"/>
    </source>
</evidence>
<evidence type="ECO:0000256" key="10">
    <source>
        <dbReference type="ARBA" id="ARBA00023065"/>
    </source>
</evidence>
<sequence>MRHIDFTSGPVGRKILLFSLPLMVGNVFQQLYNVVDTLVVGKFLGEAPLAAVGSAYTLMIFLTSILIGLTMGAGVYFSLCFGRKNFDRMKQAVFISFLSIGLLTVIMNGAAYLLLDELISFMQVPFEVIPYIRDYLWWILTGLLAVFLYNFGAALLRAVGDSVTPLLFLILSSLMNVALDILFVVYLDFGVSGAAEATVISQYASGAGIFIYCLFRREFHISGKDRVWSREIFWDMSKLSLLTSLQQSIMNFGILLVQGLVNSFGTTVMAAFAAGVKIDTIAYSPLQDFGNAFSTYVAQNWGAGKKARIRQGVITAGKMIFLFSILASCLVSLLAPTLMGFFVPETAEEVIAVGAHYLRIEGSCYLGIGILFMLYGFYRAIKRAGTSVILTILSLGTRVVLAYFLSSFPEIGVTGIWISIPIGWALADMYGIIKGYKLVR</sequence>
<feature type="transmembrane region" description="Helical" evidence="13">
    <location>
        <begin position="166"/>
        <end position="187"/>
    </location>
</feature>
<comment type="subcellular location">
    <subcellularLocation>
        <location evidence="2">Cell membrane</location>
        <topology evidence="2">Multi-pass membrane protein</topology>
    </subcellularLocation>
</comment>
<evidence type="ECO:0000256" key="5">
    <source>
        <dbReference type="ARBA" id="ARBA00022448"/>
    </source>
</evidence>
<evidence type="ECO:0000256" key="2">
    <source>
        <dbReference type="ARBA" id="ARBA00004651"/>
    </source>
</evidence>
<evidence type="ECO:0000256" key="11">
    <source>
        <dbReference type="ARBA" id="ARBA00023136"/>
    </source>
</evidence>
<comment type="function">
    <text evidence="1">Multidrug efflux pump.</text>
</comment>
<keyword evidence="11 13" id="KW-0472">Membrane</keyword>
<evidence type="ECO:0000256" key="4">
    <source>
        <dbReference type="ARBA" id="ARBA00020268"/>
    </source>
</evidence>
<dbReference type="InterPro" id="IPR050222">
    <property type="entry name" value="MATE_MdtK"/>
</dbReference>
<dbReference type="eggNOG" id="COG0534">
    <property type="taxonomic scope" value="Bacteria"/>
</dbReference>
<dbReference type="EMBL" id="ADLT01000049">
    <property type="protein sequence ID" value="EHO62596.1"/>
    <property type="molecule type" value="Genomic_DNA"/>
</dbReference>
<keyword evidence="6" id="KW-0050">Antiport</keyword>
<dbReference type="PATRIC" id="fig|742743.3.peg.1488"/>